<dbReference type="Proteomes" id="UP000325945">
    <property type="component" value="Unassembled WGS sequence"/>
</dbReference>
<dbReference type="AlphaFoldDB" id="A0A5N6XCE5"/>
<evidence type="ECO:0000256" key="1">
    <source>
        <dbReference type="SAM" id="Phobius"/>
    </source>
</evidence>
<gene>
    <name evidence="2" type="ORF">BDV39DRAFT_172039</name>
</gene>
<keyword evidence="3" id="KW-1185">Reference proteome</keyword>
<proteinExistence type="predicted"/>
<feature type="transmembrane region" description="Helical" evidence="1">
    <location>
        <begin position="17"/>
        <end position="39"/>
    </location>
</feature>
<organism evidence="2 3">
    <name type="scientific">Aspergillus sergii</name>
    <dbReference type="NCBI Taxonomy" id="1034303"/>
    <lineage>
        <taxon>Eukaryota</taxon>
        <taxon>Fungi</taxon>
        <taxon>Dikarya</taxon>
        <taxon>Ascomycota</taxon>
        <taxon>Pezizomycotina</taxon>
        <taxon>Eurotiomycetes</taxon>
        <taxon>Eurotiomycetidae</taxon>
        <taxon>Eurotiales</taxon>
        <taxon>Aspergillaceae</taxon>
        <taxon>Aspergillus</taxon>
        <taxon>Aspergillus subgen. Circumdati</taxon>
    </lineage>
</organism>
<evidence type="ECO:0000313" key="2">
    <source>
        <dbReference type="EMBL" id="KAE8329200.1"/>
    </source>
</evidence>
<protein>
    <submittedName>
        <fullName evidence="2">Uncharacterized protein</fullName>
    </submittedName>
</protein>
<keyword evidence="1" id="KW-0812">Transmembrane</keyword>
<sequence length="74" mass="8743">MITSFFYRPFQCSTSSYLHIVLLVNLGNWTVFWMGLLYCRQTEDQLWLWFGSMRILHEAICAALRLPLSTKPNL</sequence>
<accession>A0A5N6XCE5</accession>
<evidence type="ECO:0000313" key="3">
    <source>
        <dbReference type="Proteomes" id="UP000325945"/>
    </source>
</evidence>
<dbReference type="EMBL" id="ML741780">
    <property type="protein sequence ID" value="KAE8329200.1"/>
    <property type="molecule type" value="Genomic_DNA"/>
</dbReference>
<keyword evidence="1" id="KW-0472">Membrane</keyword>
<reference evidence="3" key="1">
    <citation type="submission" date="2019-04" db="EMBL/GenBank/DDBJ databases">
        <title>Friends and foes A comparative genomics studyof 23 Aspergillus species from section Flavi.</title>
        <authorList>
            <consortium name="DOE Joint Genome Institute"/>
            <person name="Kjaerbolling I."/>
            <person name="Vesth T."/>
            <person name="Frisvad J.C."/>
            <person name="Nybo J.L."/>
            <person name="Theobald S."/>
            <person name="Kildgaard S."/>
            <person name="Isbrandt T."/>
            <person name="Kuo A."/>
            <person name="Sato A."/>
            <person name="Lyhne E.K."/>
            <person name="Kogle M.E."/>
            <person name="Wiebenga A."/>
            <person name="Kun R.S."/>
            <person name="Lubbers R.J."/>
            <person name="Makela M.R."/>
            <person name="Barry K."/>
            <person name="Chovatia M."/>
            <person name="Clum A."/>
            <person name="Daum C."/>
            <person name="Haridas S."/>
            <person name="He G."/>
            <person name="LaButti K."/>
            <person name="Lipzen A."/>
            <person name="Mondo S."/>
            <person name="Riley R."/>
            <person name="Salamov A."/>
            <person name="Simmons B.A."/>
            <person name="Magnuson J.K."/>
            <person name="Henrissat B."/>
            <person name="Mortensen U.H."/>
            <person name="Larsen T.O."/>
            <person name="Devries R.P."/>
            <person name="Grigoriev I.V."/>
            <person name="Machida M."/>
            <person name="Baker S.E."/>
            <person name="Andersen M.R."/>
        </authorList>
    </citation>
    <scope>NUCLEOTIDE SEQUENCE [LARGE SCALE GENOMIC DNA]</scope>
    <source>
        <strain evidence="3">CBS 130017</strain>
    </source>
</reference>
<name>A0A5N6XCE5_9EURO</name>
<keyword evidence="1" id="KW-1133">Transmembrane helix</keyword>